<dbReference type="AlphaFoldDB" id="A0A8H4KIK2"/>
<keyword evidence="3" id="KW-1185">Reference proteome</keyword>
<reference evidence="2" key="1">
    <citation type="submission" date="2020-01" db="EMBL/GenBank/DDBJ databases">
        <title>Identification and distribution of gene clusters putatively required for synthesis of sphingolipid metabolism inhibitors in phylogenetically diverse species of the filamentous fungus Fusarium.</title>
        <authorList>
            <person name="Kim H.-S."/>
            <person name="Busman M."/>
            <person name="Brown D.W."/>
            <person name="Divon H."/>
            <person name="Uhlig S."/>
            <person name="Proctor R.H."/>
        </authorList>
    </citation>
    <scope>NUCLEOTIDE SEQUENCE</scope>
    <source>
        <strain evidence="2">NRRL 53441</strain>
    </source>
</reference>
<evidence type="ECO:0000259" key="1">
    <source>
        <dbReference type="PROSITE" id="PS50181"/>
    </source>
</evidence>
<gene>
    <name evidence="2" type="ORF">F53441_5949</name>
</gene>
<dbReference type="OrthoDB" id="5422579at2759"/>
<evidence type="ECO:0000313" key="2">
    <source>
        <dbReference type="EMBL" id="KAF4451002.1"/>
    </source>
</evidence>
<name>A0A8H4KIK2_9HYPO</name>
<dbReference type="InterPro" id="IPR001810">
    <property type="entry name" value="F-box_dom"/>
</dbReference>
<feature type="domain" description="F-box" evidence="1">
    <location>
        <begin position="11"/>
        <end position="59"/>
    </location>
</feature>
<dbReference type="PROSITE" id="PS50181">
    <property type="entry name" value="FBOX"/>
    <property type="match status" value="1"/>
</dbReference>
<dbReference type="Pfam" id="PF00646">
    <property type="entry name" value="F-box"/>
    <property type="match status" value="1"/>
</dbReference>
<comment type="caution">
    <text evidence="2">The sequence shown here is derived from an EMBL/GenBank/DDBJ whole genome shotgun (WGS) entry which is preliminary data.</text>
</comment>
<sequence length="519" mass="59451">MTSFDQNRKLSGSFGYLPVEILKEVVSFLPNLDIKSLRQTCSYMKEVAHLRLDRVFLSTNPLDIEVFKAIADHDVFQLKVKEIIYDDARHSSRYPTFHDVYMEGDEGDIGDVTGVPDWFRMVYSEHTFVNYMEPEDFGLEEVDFATIPRCTPIESYQLYEKMYKQQRDVIASNRDAEALKYGLTRFSNLKKVTLTPAAYGLQKRPLYHTPNIRSIPEGLVCPKPQGWPESPHYYLGPWDGLSAGDFGYPVKQEWRGFSLVTKHIAEHLRETPTSNLTEFGVDSHQLWLGVNCRVFDKPNHEEYQDLVTILSHPGFKSLTLSLSCGGQARENWVSFRSGCLHDALSKAPDLQCISLYTSIPVGGSSFLGIGPTEHNYIPLRTIFPVNKWLKLRHFSLSRFFVKRNDVIEFLFALPSTLESLELSHLVFIPVDGNYRDLLQGMRAKLGWRERPARDQPKLIVLVENREASRRGLVTDVSQDVMDFVYRDGPNPFSGNSEERLAPGKGVPWEVFGPIQYGYW</sequence>
<dbReference type="EMBL" id="JAADJG010000233">
    <property type="protein sequence ID" value="KAF4451002.1"/>
    <property type="molecule type" value="Genomic_DNA"/>
</dbReference>
<accession>A0A8H4KIK2</accession>
<proteinExistence type="predicted"/>
<evidence type="ECO:0000313" key="3">
    <source>
        <dbReference type="Proteomes" id="UP000605986"/>
    </source>
</evidence>
<protein>
    <recommendedName>
        <fullName evidence="1">F-box domain-containing protein</fullName>
    </recommendedName>
</protein>
<dbReference type="SUPFAM" id="SSF81383">
    <property type="entry name" value="F-box domain"/>
    <property type="match status" value="1"/>
</dbReference>
<dbReference type="InterPro" id="IPR036047">
    <property type="entry name" value="F-box-like_dom_sf"/>
</dbReference>
<organism evidence="2 3">
    <name type="scientific">Fusarium austroafricanum</name>
    <dbReference type="NCBI Taxonomy" id="2364996"/>
    <lineage>
        <taxon>Eukaryota</taxon>
        <taxon>Fungi</taxon>
        <taxon>Dikarya</taxon>
        <taxon>Ascomycota</taxon>
        <taxon>Pezizomycotina</taxon>
        <taxon>Sordariomycetes</taxon>
        <taxon>Hypocreomycetidae</taxon>
        <taxon>Hypocreales</taxon>
        <taxon>Nectriaceae</taxon>
        <taxon>Fusarium</taxon>
        <taxon>Fusarium concolor species complex</taxon>
    </lineage>
</organism>
<dbReference type="Proteomes" id="UP000605986">
    <property type="component" value="Unassembled WGS sequence"/>
</dbReference>